<evidence type="ECO:0000313" key="2">
    <source>
        <dbReference type="Proteomes" id="UP001500738"/>
    </source>
</evidence>
<keyword evidence="2" id="KW-1185">Reference proteome</keyword>
<comment type="caution">
    <text evidence="1">The sequence shown here is derived from an EMBL/GenBank/DDBJ whole genome shotgun (WGS) entry which is preliminary data.</text>
</comment>
<dbReference type="InterPro" id="IPR043733">
    <property type="entry name" value="DUF5677"/>
</dbReference>
<gene>
    <name evidence="1" type="ORF">GCM10009115_22670</name>
</gene>
<proteinExistence type="predicted"/>
<dbReference type="EMBL" id="BAAAFE010000007">
    <property type="protein sequence ID" value="GAA0865164.1"/>
    <property type="molecule type" value="Genomic_DNA"/>
</dbReference>
<reference evidence="2" key="1">
    <citation type="journal article" date="2019" name="Int. J. Syst. Evol. Microbiol.">
        <title>The Global Catalogue of Microorganisms (GCM) 10K type strain sequencing project: providing services to taxonomists for standard genome sequencing and annotation.</title>
        <authorList>
            <consortium name="The Broad Institute Genomics Platform"/>
            <consortium name="The Broad Institute Genome Sequencing Center for Infectious Disease"/>
            <person name="Wu L."/>
            <person name="Ma J."/>
        </authorList>
    </citation>
    <scope>NUCLEOTIDE SEQUENCE [LARGE SCALE GENOMIC DNA]</scope>
    <source>
        <strain evidence="2">JCM 15910</strain>
    </source>
</reference>
<sequence>MKDLKWDGIGHSRLASLTEAEFDALLGPILNDETLSILSPLSLYPDIPDAKHWARHLKNWGEPDPEDYSIVGMAIGLNSWHQSETATDIRWARVLSMVLAAKVIFQPEMKHLVDEIVGYPDVGDLRKVRPSIRAMEQSFGAPELQAEATQQGSWTENFWTQSKRETECYLLPRNIVSSADHSEISRQIISCYRALAKHFNDQESYVVADARLDASFGIAFYMIQLLATMIHGRSGSRLEGRIILRTMAECHIVLSYLKEIDADATWAQYRNYGTGQAKLAFLKIVDLDSKDLPSFVKKDDLEELANEDRWLEFVDIDLGSWAKMSLRDMSERAKKKDIYDKYYGWASGYVHGHWSAVRDTVFDLCGNPLHRFHRIPGPPRINMADATPDAVKLTNLTLDLVNALYPSFKPRIKIS</sequence>
<organism evidence="1 2">
    <name type="scientific">Sphingopyxis soli</name>
    <dbReference type="NCBI Taxonomy" id="592051"/>
    <lineage>
        <taxon>Bacteria</taxon>
        <taxon>Pseudomonadati</taxon>
        <taxon>Pseudomonadota</taxon>
        <taxon>Alphaproteobacteria</taxon>
        <taxon>Sphingomonadales</taxon>
        <taxon>Sphingomonadaceae</taxon>
        <taxon>Sphingopyxis</taxon>
    </lineage>
</organism>
<protein>
    <submittedName>
        <fullName evidence="1">Uncharacterized protein</fullName>
    </submittedName>
</protein>
<evidence type="ECO:0000313" key="1">
    <source>
        <dbReference type="EMBL" id="GAA0865164.1"/>
    </source>
</evidence>
<dbReference type="Proteomes" id="UP001500738">
    <property type="component" value="Unassembled WGS sequence"/>
</dbReference>
<dbReference type="Pfam" id="PF18928">
    <property type="entry name" value="DUF5677"/>
    <property type="match status" value="1"/>
</dbReference>
<accession>A0ABP3XHS0</accession>
<name>A0ABP3XHS0_9SPHN</name>